<organism evidence="1 2">
    <name type="scientific">Phytophthora nicotianae P1569</name>
    <dbReference type="NCBI Taxonomy" id="1317065"/>
    <lineage>
        <taxon>Eukaryota</taxon>
        <taxon>Sar</taxon>
        <taxon>Stramenopiles</taxon>
        <taxon>Oomycota</taxon>
        <taxon>Peronosporomycetes</taxon>
        <taxon>Peronosporales</taxon>
        <taxon>Peronosporaceae</taxon>
        <taxon>Phytophthora</taxon>
    </lineage>
</organism>
<dbReference type="HOGENOM" id="CLU_200878_0_0_1"/>
<keyword evidence="2" id="KW-1185">Reference proteome</keyword>
<sequence>MSREAAPSAGSNRWKRLSFILDVSGGGQSSTCNSSSYQQVHTAIIDKIQPAVSSPALASPQS</sequence>
<proteinExistence type="predicted"/>
<name>V9FTD5_PHYNI</name>
<reference evidence="1 2" key="1">
    <citation type="submission" date="2013-11" db="EMBL/GenBank/DDBJ databases">
        <title>The Genome Sequence of Phytophthora parasitica P1569.</title>
        <authorList>
            <consortium name="The Broad Institute Genomics Platform"/>
            <person name="Russ C."/>
            <person name="Tyler B."/>
            <person name="Panabieres F."/>
            <person name="Shan W."/>
            <person name="Tripathy S."/>
            <person name="Grunwald N."/>
            <person name="Machado M."/>
            <person name="Johnson C.S."/>
            <person name="Arredondo F."/>
            <person name="Hong C."/>
            <person name="Coffey M."/>
            <person name="Young S.K."/>
            <person name="Zeng Q."/>
            <person name="Gargeya S."/>
            <person name="Fitzgerald M."/>
            <person name="Abouelleil A."/>
            <person name="Alvarado L."/>
            <person name="Chapman S.B."/>
            <person name="Gainer-Dewar J."/>
            <person name="Goldberg J."/>
            <person name="Griggs A."/>
            <person name="Gujja S."/>
            <person name="Hansen M."/>
            <person name="Howarth C."/>
            <person name="Imamovic A."/>
            <person name="Ireland A."/>
            <person name="Larimer J."/>
            <person name="McCowan C."/>
            <person name="Murphy C."/>
            <person name="Pearson M."/>
            <person name="Poon T.W."/>
            <person name="Priest M."/>
            <person name="Roberts A."/>
            <person name="Saif S."/>
            <person name="Shea T."/>
            <person name="Sykes S."/>
            <person name="Wortman J."/>
            <person name="Nusbaum C."/>
            <person name="Birren B."/>
        </authorList>
    </citation>
    <scope>NUCLEOTIDE SEQUENCE [LARGE SCALE GENOMIC DNA]</scope>
    <source>
        <strain evidence="1 2">P1569</strain>
    </source>
</reference>
<evidence type="ECO:0000313" key="1">
    <source>
        <dbReference type="EMBL" id="ETI54346.1"/>
    </source>
</evidence>
<dbReference type="EMBL" id="ANIZ01000515">
    <property type="protein sequence ID" value="ETI54346.1"/>
    <property type="molecule type" value="Genomic_DNA"/>
</dbReference>
<protein>
    <submittedName>
        <fullName evidence="1">Uncharacterized protein</fullName>
    </submittedName>
</protein>
<evidence type="ECO:0000313" key="2">
    <source>
        <dbReference type="Proteomes" id="UP000018721"/>
    </source>
</evidence>
<dbReference type="AlphaFoldDB" id="V9FTD5"/>
<accession>V9FTD5</accession>
<gene>
    <name evidence="1" type="ORF">F443_02821</name>
</gene>
<comment type="caution">
    <text evidence="1">The sequence shown here is derived from an EMBL/GenBank/DDBJ whole genome shotgun (WGS) entry which is preliminary data.</text>
</comment>
<dbReference type="Proteomes" id="UP000018721">
    <property type="component" value="Unassembled WGS sequence"/>
</dbReference>